<feature type="chain" id="PRO_5044016935" evidence="3">
    <location>
        <begin position="20"/>
        <end position="103"/>
    </location>
</feature>
<dbReference type="AlphaFoldDB" id="A0A2H1C0D6"/>
<dbReference type="GO" id="GO:0005615">
    <property type="term" value="C:extracellular space"/>
    <property type="evidence" value="ECO:0007669"/>
    <property type="project" value="TreeGrafter"/>
</dbReference>
<dbReference type="FunFam" id="4.10.410.10:FF:000020">
    <property type="entry name" value="Collagen, type VI, alpha 3"/>
    <property type="match status" value="1"/>
</dbReference>
<dbReference type="InterPro" id="IPR020901">
    <property type="entry name" value="Prtase_inh_Kunz-CS"/>
</dbReference>
<keyword evidence="4" id="KW-0646">Protease inhibitor</keyword>
<dbReference type="PANTHER" id="PTHR10083:SF373">
    <property type="entry name" value="SERINE PEPTIDASE INHIBITOR, KUNITZ TYPE, 2"/>
    <property type="match status" value="1"/>
</dbReference>
<comment type="caution">
    <text evidence="4">The sequence shown here is derived from an EMBL/GenBank/DDBJ whole genome shotgun (WGS) entry which is preliminary data.</text>
</comment>
<evidence type="ECO:0000256" key="2">
    <source>
        <dbReference type="SAM" id="MobiDB-lite"/>
    </source>
</evidence>
<dbReference type="PROSITE" id="PS50279">
    <property type="entry name" value="BPTI_KUNITZ_2"/>
    <property type="match status" value="1"/>
</dbReference>
<feature type="signal peptide" evidence="3">
    <location>
        <begin position="1"/>
        <end position="19"/>
    </location>
</feature>
<dbReference type="InterPro" id="IPR036880">
    <property type="entry name" value="Kunitz_BPTI_sf"/>
</dbReference>
<dbReference type="InterPro" id="IPR002223">
    <property type="entry name" value="Kunitz_BPTI"/>
</dbReference>
<dbReference type="GO" id="GO:0004867">
    <property type="term" value="F:serine-type endopeptidase inhibitor activity"/>
    <property type="evidence" value="ECO:0007669"/>
    <property type="project" value="InterPro"/>
</dbReference>
<keyword evidence="5" id="KW-1185">Reference proteome</keyword>
<protein>
    <submittedName>
        <fullName evidence="4">Bpti/kunitz family of serine protease inhibitor</fullName>
    </submittedName>
</protein>
<feature type="compositionally biased region" description="Basic and acidic residues" evidence="2">
    <location>
        <begin position="92"/>
        <end position="103"/>
    </location>
</feature>
<dbReference type="PRINTS" id="PR00759">
    <property type="entry name" value="BASICPTASE"/>
</dbReference>
<dbReference type="PROSITE" id="PS00280">
    <property type="entry name" value="BPTI_KUNITZ_1"/>
    <property type="match status" value="1"/>
</dbReference>
<gene>
    <name evidence="4" type="ORF">D915_008684</name>
</gene>
<keyword evidence="3" id="KW-0732">Signal</keyword>
<dbReference type="SMART" id="SM00131">
    <property type="entry name" value="KU"/>
    <property type="match status" value="1"/>
</dbReference>
<proteinExistence type="predicted"/>
<reference evidence="4" key="1">
    <citation type="submission" date="2019-03" db="EMBL/GenBank/DDBJ databases">
        <title>Improved annotation for the trematode Fasciola hepatica.</title>
        <authorList>
            <person name="Choi Y.-J."/>
            <person name="Martin J."/>
            <person name="Mitreva M."/>
        </authorList>
    </citation>
    <scope>NUCLEOTIDE SEQUENCE [LARGE SCALE GENOMIC DNA]</scope>
</reference>
<evidence type="ECO:0000256" key="3">
    <source>
        <dbReference type="SAM" id="SignalP"/>
    </source>
</evidence>
<dbReference type="EMBL" id="JXXN02004381">
    <property type="protein sequence ID" value="THD20634.1"/>
    <property type="molecule type" value="Genomic_DNA"/>
</dbReference>
<keyword evidence="4" id="KW-0722">Serine protease inhibitor</keyword>
<evidence type="ECO:0000313" key="5">
    <source>
        <dbReference type="Proteomes" id="UP000230066"/>
    </source>
</evidence>
<organism evidence="4 5">
    <name type="scientific">Fasciola hepatica</name>
    <name type="common">Liver fluke</name>
    <dbReference type="NCBI Taxonomy" id="6192"/>
    <lineage>
        <taxon>Eukaryota</taxon>
        <taxon>Metazoa</taxon>
        <taxon>Spiralia</taxon>
        <taxon>Lophotrochozoa</taxon>
        <taxon>Platyhelminthes</taxon>
        <taxon>Trematoda</taxon>
        <taxon>Digenea</taxon>
        <taxon>Plagiorchiida</taxon>
        <taxon>Echinostomata</taxon>
        <taxon>Echinostomatoidea</taxon>
        <taxon>Fasciolidae</taxon>
        <taxon>Fasciola</taxon>
    </lineage>
</organism>
<feature type="region of interest" description="Disordered" evidence="2">
    <location>
        <begin position="83"/>
        <end position="103"/>
    </location>
</feature>
<keyword evidence="1" id="KW-1015">Disulfide bond</keyword>
<accession>A0A2H1C0D6</accession>
<dbReference type="Pfam" id="PF00014">
    <property type="entry name" value="Kunitz_BPTI"/>
    <property type="match status" value="1"/>
</dbReference>
<evidence type="ECO:0000256" key="1">
    <source>
        <dbReference type="ARBA" id="ARBA00023157"/>
    </source>
</evidence>
<dbReference type="Proteomes" id="UP000230066">
    <property type="component" value="Unassembled WGS sequence"/>
</dbReference>
<evidence type="ECO:0000313" key="4">
    <source>
        <dbReference type="EMBL" id="THD20634.1"/>
    </source>
</evidence>
<dbReference type="PANTHER" id="PTHR10083">
    <property type="entry name" value="KUNITZ-TYPE PROTEASE INHIBITOR-RELATED"/>
    <property type="match status" value="1"/>
</dbReference>
<name>A0A2H1C0D6_FASHE</name>
<dbReference type="SUPFAM" id="SSF57362">
    <property type="entry name" value="BPTI-like"/>
    <property type="match status" value="1"/>
</dbReference>
<sequence length="103" mass="11732">MRAQSFGLIVFILVVSSSAFDRRCMQPMKSGPCLAHVPSYGFNWETRDCELFIYGGCEGNWNRFDTYEGCMKRCGLFLSEDNDGDAEDDHDDNQNHSETDSNE</sequence>
<dbReference type="InterPro" id="IPR050098">
    <property type="entry name" value="TFPI/VKTCI-like"/>
</dbReference>
<dbReference type="CDD" id="cd00109">
    <property type="entry name" value="Kunitz-type"/>
    <property type="match status" value="1"/>
</dbReference>
<dbReference type="Gene3D" id="4.10.410.10">
    <property type="entry name" value="Pancreatic trypsin inhibitor Kunitz domain"/>
    <property type="match status" value="1"/>
</dbReference>